<evidence type="ECO:0000256" key="1">
    <source>
        <dbReference type="SAM" id="SignalP"/>
    </source>
</evidence>
<dbReference type="InterPro" id="IPR019613">
    <property type="entry name" value="DUF4198"/>
</dbReference>
<dbReference type="AlphaFoldDB" id="S0G5U6"/>
<proteinExistence type="predicted"/>
<feature type="chain" id="PRO_5004497586" evidence="1">
    <location>
        <begin position="21"/>
        <end position="264"/>
    </location>
</feature>
<organism evidence="2 3">
    <name type="scientific">Desulfotignum phosphitoxidans DSM 13687</name>
    <dbReference type="NCBI Taxonomy" id="1286635"/>
    <lineage>
        <taxon>Bacteria</taxon>
        <taxon>Pseudomonadati</taxon>
        <taxon>Thermodesulfobacteriota</taxon>
        <taxon>Desulfobacteria</taxon>
        <taxon>Desulfobacterales</taxon>
        <taxon>Desulfobacteraceae</taxon>
        <taxon>Desulfotignum</taxon>
    </lineage>
</organism>
<keyword evidence="3" id="KW-1185">Reference proteome</keyword>
<feature type="signal peptide" evidence="1">
    <location>
        <begin position="1"/>
        <end position="20"/>
    </location>
</feature>
<keyword evidence="2" id="KW-0812">Transmembrane</keyword>
<dbReference type="RefSeq" id="WP_006964013.1">
    <property type="nucleotide sequence ID" value="NZ_APJX01000001.1"/>
</dbReference>
<protein>
    <submittedName>
        <fullName evidence="2">Putative nickel transport complex, NikM subunit, transmembrane</fullName>
    </submittedName>
</protein>
<evidence type="ECO:0000313" key="2">
    <source>
        <dbReference type="EMBL" id="EMS81314.1"/>
    </source>
</evidence>
<keyword evidence="1" id="KW-0732">Signal</keyword>
<dbReference type="Proteomes" id="UP000014216">
    <property type="component" value="Unassembled WGS sequence"/>
</dbReference>
<dbReference type="EMBL" id="APJX01000001">
    <property type="protein sequence ID" value="EMS81314.1"/>
    <property type="molecule type" value="Genomic_DNA"/>
</dbReference>
<evidence type="ECO:0000313" key="3">
    <source>
        <dbReference type="Proteomes" id="UP000014216"/>
    </source>
</evidence>
<gene>
    <name evidence="2" type="ORF">Dpo_1c04550</name>
</gene>
<reference evidence="2 3" key="1">
    <citation type="journal article" date="2013" name="Genome Announc.">
        <title>Draft Genome Sequence of Desulfotignum phosphitoxidans DSM 13687 Strain FiPS-3.</title>
        <authorList>
            <person name="Poehlein A."/>
            <person name="Daniel R."/>
            <person name="Simeonova D.D."/>
        </authorList>
    </citation>
    <scope>NUCLEOTIDE SEQUENCE [LARGE SCALE GENOMIC DNA]</scope>
    <source>
        <strain evidence="2 3">DSM 13687</strain>
    </source>
</reference>
<sequence>MKIFWTALALVLVSAAPAWAHDCWLQPDRFKMGLDALLMIRLLVGHKLKVDKELPLEKKMTPRFSILTRDKEVNLLPVLDDESLPALKIHPQFSGTGMVVMDRGFTEIFLENDKFSSYIAGEYHSHLLDQVEANPREKQKEEYARCMKTLVHVGDASFTHELVSLETGQRLEILLLSRPLSTEPVRIKVLFDHEPLPNKTVTAFIKNQDAMVSLTAVTGENGEAVFDNPKSGMWLIRLVHLFACEDERDMDWTSYWSSFCFERV</sequence>
<dbReference type="Pfam" id="PF10670">
    <property type="entry name" value="DUF4198"/>
    <property type="match status" value="1"/>
</dbReference>
<comment type="caution">
    <text evidence="2">The sequence shown here is derived from an EMBL/GenBank/DDBJ whole genome shotgun (WGS) entry which is preliminary data.</text>
</comment>
<accession>S0G5U6</accession>
<name>S0G5U6_9BACT</name>
<keyword evidence="2" id="KW-0472">Membrane</keyword>
<dbReference type="OrthoDB" id="581894at2"/>